<reference evidence="2 3" key="1">
    <citation type="submission" date="2016-03" db="EMBL/GenBank/DDBJ databases">
        <title>Acinetobacter genomospecies 28 strain ANC 4149.</title>
        <authorList>
            <person name="Radolfova-Krizova L."/>
            <person name="Nemec A."/>
        </authorList>
    </citation>
    <scope>NUCLEOTIDE SEQUENCE [LARGE SCALE GENOMIC DNA]</scope>
    <source>
        <strain evidence="2 3">ANC 4149</strain>
    </source>
</reference>
<evidence type="ECO:0000313" key="3">
    <source>
        <dbReference type="Proteomes" id="UP000076276"/>
    </source>
</evidence>
<keyword evidence="3" id="KW-1185">Reference proteome</keyword>
<dbReference type="EMBL" id="LUAW01000045">
    <property type="protein sequence ID" value="KYQ70739.1"/>
    <property type="molecule type" value="Genomic_DNA"/>
</dbReference>
<evidence type="ECO:0000256" key="1">
    <source>
        <dbReference type="SAM" id="SignalP"/>
    </source>
</evidence>
<dbReference type="RefSeq" id="WP_067671529.1">
    <property type="nucleotide sequence ID" value="NZ_CBCSIK010000007.1"/>
</dbReference>
<evidence type="ECO:0000313" key="2">
    <source>
        <dbReference type="EMBL" id="KYQ70739.1"/>
    </source>
</evidence>
<comment type="caution">
    <text evidence="2">The sequence shown here is derived from an EMBL/GenBank/DDBJ whole genome shotgun (WGS) entry which is preliminary data.</text>
</comment>
<protein>
    <submittedName>
        <fullName evidence="2">Uncharacterized protein</fullName>
    </submittedName>
</protein>
<proteinExistence type="predicted"/>
<dbReference type="OrthoDB" id="6710235at2"/>
<name>A0A151XYQ8_9GAMM</name>
<feature type="chain" id="PRO_5007592021" evidence="1">
    <location>
        <begin position="20"/>
        <end position="208"/>
    </location>
</feature>
<dbReference type="STRING" id="1806892.AZH43_03195"/>
<gene>
    <name evidence="2" type="ORF">AZH43_03195</name>
</gene>
<sequence length="208" mass="23557">MKYSWVFIPLILICNSTQASIAPYDYISSIKVNGIELASPVPASQANGLLNKNPTKLKYEYSECTGNTEFSIKTKEKYLKFEIFSEDNPQVKNDQFYKNKYAFSQLGQTKGNIWLEWDQADKITDNIQIGQKTITAQYSFQQFKKDFPKSAKLAEDSLPAHVILLPPSVVKSALKTPEAYDLPYIGNLEFTFKNGKLVKFLINQGIAC</sequence>
<dbReference type="AlphaFoldDB" id="A0A151XYQ8"/>
<organism evidence="2 3">
    <name type="scientific">Acinetobacter pragensis</name>
    <dbReference type="NCBI Taxonomy" id="1806892"/>
    <lineage>
        <taxon>Bacteria</taxon>
        <taxon>Pseudomonadati</taxon>
        <taxon>Pseudomonadota</taxon>
        <taxon>Gammaproteobacteria</taxon>
        <taxon>Moraxellales</taxon>
        <taxon>Moraxellaceae</taxon>
        <taxon>Acinetobacter</taxon>
    </lineage>
</organism>
<accession>A0A151XYQ8</accession>
<keyword evidence="1" id="KW-0732">Signal</keyword>
<dbReference type="Proteomes" id="UP000076276">
    <property type="component" value="Unassembled WGS sequence"/>
</dbReference>
<feature type="signal peptide" evidence="1">
    <location>
        <begin position="1"/>
        <end position="19"/>
    </location>
</feature>